<evidence type="ECO:0000313" key="1">
    <source>
        <dbReference type="EMBL" id="KKN04278.1"/>
    </source>
</evidence>
<reference evidence="1" key="1">
    <citation type="journal article" date="2015" name="Nature">
        <title>Complex archaea that bridge the gap between prokaryotes and eukaryotes.</title>
        <authorList>
            <person name="Spang A."/>
            <person name="Saw J.H."/>
            <person name="Jorgensen S.L."/>
            <person name="Zaremba-Niedzwiedzka K."/>
            <person name="Martijn J."/>
            <person name="Lind A.E."/>
            <person name="van Eijk R."/>
            <person name="Schleper C."/>
            <person name="Guy L."/>
            <person name="Ettema T.J."/>
        </authorList>
    </citation>
    <scope>NUCLEOTIDE SEQUENCE</scope>
</reference>
<comment type="caution">
    <text evidence="1">The sequence shown here is derived from an EMBL/GenBank/DDBJ whole genome shotgun (WGS) entry which is preliminary data.</text>
</comment>
<protein>
    <submittedName>
        <fullName evidence="1">Uncharacterized protein</fullName>
    </submittedName>
</protein>
<sequence>MGFWKRFWDVVVPLGPVPSLEMTARIEREVSPHPRAQQPLVMELGGCFPTELPGNDVTNRSDLADARERGEGGLDAASDGPFRVTNRGYCMACIEGPGLPRVNVAADIVDLWCSQLNCLHRIEGLVRAGKGLDHG</sequence>
<proteinExistence type="predicted"/>
<gene>
    <name evidence="1" type="ORF">LCGC14_1099070</name>
</gene>
<name>A0A0F9QG72_9ZZZZ</name>
<dbReference type="AlphaFoldDB" id="A0A0F9QG72"/>
<accession>A0A0F9QG72</accession>
<dbReference type="EMBL" id="LAZR01004938">
    <property type="protein sequence ID" value="KKN04278.1"/>
    <property type="molecule type" value="Genomic_DNA"/>
</dbReference>
<organism evidence="1">
    <name type="scientific">marine sediment metagenome</name>
    <dbReference type="NCBI Taxonomy" id="412755"/>
    <lineage>
        <taxon>unclassified sequences</taxon>
        <taxon>metagenomes</taxon>
        <taxon>ecological metagenomes</taxon>
    </lineage>
</organism>